<evidence type="ECO:0000256" key="4">
    <source>
        <dbReference type="ARBA" id="ARBA00023002"/>
    </source>
</evidence>
<sequence length="403" mass="42845">MSTEILIAGGGIGGVATALACARRGITVTVLERAAEFGEVGAGLQIGPNAWRVLRELGVLDGLAGRAVLPSRWALTDITTGEEIFSLPFGEAFEERYGAPYAVMHRGELLTALITACRGTGLVTLVPGKEITEVGQDGESATAHCADGTSLTADALVAADGLRSVIRAQLLDAEPPLLSSYVVYRGPGPRPEGIEDAVMLYVGDGIHYMQYPISGGTMLNRVASFKSTRGEPGTDEWGTPQELTEKFAGAMAYVRQAVAEMDIGKRWPLCDRKPLAGWAQGRITLLGDAAHPMNQYLAQGACQALEDALALGAALAETPGDPAAAFKSYEAARFPRSSAVQELTRFVGDFCHFGGAAALLRDHFLARLSAEDRYAYTDWLYRADGTLPSRALPAHVDLYALRS</sequence>
<keyword evidence="2" id="KW-0285">Flavoprotein</keyword>
<dbReference type="SUPFAM" id="SSF51905">
    <property type="entry name" value="FAD/NAD(P)-binding domain"/>
    <property type="match status" value="1"/>
</dbReference>
<keyword evidence="4" id="KW-0560">Oxidoreductase</keyword>
<feature type="domain" description="FAD-binding" evidence="6">
    <location>
        <begin position="3"/>
        <end position="341"/>
    </location>
</feature>
<accession>A0A964XIY9</accession>
<dbReference type="RefSeq" id="WP_161693713.1">
    <property type="nucleotide sequence ID" value="NZ_JAAAHS010000015.1"/>
</dbReference>
<dbReference type="GO" id="GO:0071949">
    <property type="term" value="F:FAD binding"/>
    <property type="evidence" value="ECO:0007669"/>
    <property type="project" value="InterPro"/>
</dbReference>
<evidence type="ECO:0000313" key="7">
    <source>
        <dbReference type="EMBL" id="NBE50560.1"/>
    </source>
</evidence>
<dbReference type="EMBL" id="JAAAHS010000015">
    <property type="protein sequence ID" value="NBE50560.1"/>
    <property type="molecule type" value="Genomic_DNA"/>
</dbReference>
<evidence type="ECO:0000256" key="1">
    <source>
        <dbReference type="ARBA" id="ARBA00001974"/>
    </source>
</evidence>
<dbReference type="OrthoDB" id="9782160at2"/>
<comment type="caution">
    <text evidence="7">The sequence shown here is derived from an EMBL/GenBank/DDBJ whole genome shotgun (WGS) entry which is preliminary data.</text>
</comment>
<keyword evidence="8" id="KW-1185">Reference proteome</keyword>
<evidence type="ECO:0000259" key="6">
    <source>
        <dbReference type="Pfam" id="PF01494"/>
    </source>
</evidence>
<comment type="cofactor">
    <cofactor evidence="1">
        <name>FAD</name>
        <dbReference type="ChEBI" id="CHEBI:57692"/>
    </cofactor>
</comment>
<gene>
    <name evidence="7" type="ORF">GUY60_03790</name>
</gene>
<keyword evidence="5" id="KW-0503">Monooxygenase</keyword>
<dbReference type="PRINTS" id="PR00420">
    <property type="entry name" value="RNGMNOXGNASE"/>
</dbReference>
<dbReference type="AlphaFoldDB" id="A0A964XIY9"/>
<name>A0A964XIY9_9ACTN</name>
<evidence type="ECO:0000256" key="3">
    <source>
        <dbReference type="ARBA" id="ARBA00022827"/>
    </source>
</evidence>
<dbReference type="GO" id="GO:0004497">
    <property type="term" value="F:monooxygenase activity"/>
    <property type="evidence" value="ECO:0007669"/>
    <property type="project" value="UniProtKB-KW"/>
</dbReference>
<dbReference type="PANTHER" id="PTHR13789">
    <property type="entry name" value="MONOOXYGENASE"/>
    <property type="match status" value="1"/>
</dbReference>
<dbReference type="SUPFAM" id="SSF54373">
    <property type="entry name" value="FAD-linked reductases, C-terminal domain"/>
    <property type="match status" value="1"/>
</dbReference>
<evidence type="ECO:0000313" key="8">
    <source>
        <dbReference type="Proteomes" id="UP000598297"/>
    </source>
</evidence>
<keyword evidence="3" id="KW-0274">FAD</keyword>
<reference evidence="7" key="1">
    <citation type="submission" date="2020-01" db="EMBL/GenBank/DDBJ databases">
        <title>Whole-genome analyses of novel actinobacteria.</title>
        <authorList>
            <person name="Sahin N."/>
        </authorList>
    </citation>
    <scope>NUCLEOTIDE SEQUENCE</scope>
    <source>
        <strain evidence="7">YC537</strain>
    </source>
</reference>
<protein>
    <recommendedName>
        <fullName evidence="6">FAD-binding domain-containing protein</fullName>
    </recommendedName>
</protein>
<dbReference type="PANTHER" id="PTHR13789:SF318">
    <property type="entry name" value="GERANYLGERANYL DIPHOSPHATE REDUCTASE"/>
    <property type="match status" value="1"/>
</dbReference>
<evidence type="ECO:0000256" key="2">
    <source>
        <dbReference type="ARBA" id="ARBA00022630"/>
    </source>
</evidence>
<dbReference type="Proteomes" id="UP000598297">
    <property type="component" value="Unassembled WGS sequence"/>
</dbReference>
<dbReference type="InterPro" id="IPR036188">
    <property type="entry name" value="FAD/NAD-bd_sf"/>
</dbReference>
<organism evidence="7 8">
    <name type="scientific">Streptomyces boluensis</name>
    <dbReference type="NCBI Taxonomy" id="1775135"/>
    <lineage>
        <taxon>Bacteria</taxon>
        <taxon>Bacillati</taxon>
        <taxon>Actinomycetota</taxon>
        <taxon>Actinomycetes</taxon>
        <taxon>Kitasatosporales</taxon>
        <taxon>Streptomycetaceae</taxon>
        <taxon>Streptomyces</taxon>
    </lineage>
</organism>
<dbReference type="Gene3D" id="3.50.50.60">
    <property type="entry name" value="FAD/NAD(P)-binding domain"/>
    <property type="match status" value="1"/>
</dbReference>
<dbReference type="InterPro" id="IPR050493">
    <property type="entry name" value="FAD-dep_Monooxygenase_BioMet"/>
</dbReference>
<evidence type="ECO:0000256" key="5">
    <source>
        <dbReference type="ARBA" id="ARBA00023033"/>
    </source>
</evidence>
<proteinExistence type="predicted"/>
<dbReference type="Pfam" id="PF01494">
    <property type="entry name" value="FAD_binding_3"/>
    <property type="match status" value="1"/>
</dbReference>
<dbReference type="InterPro" id="IPR002938">
    <property type="entry name" value="FAD-bd"/>
</dbReference>